<keyword evidence="2" id="KW-0472">Membrane</keyword>
<name>A0A243RPC5_9ACTN</name>
<gene>
    <name evidence="3" type="ORF">CA984_13485</name>
</gene>
<proteinExistence type="predicted"/>
<evidence type="ECO:0008006" key="5">
    <source>
        <dbReference type="Google" id="ProtNLM"/>
    </source>
</evidence>
<dbReference type="RefSeq" id="WP_086571853.1">
    <property type="nucleotide sequence ID" value="NZ_NGFP01000050.1"/>
</dbReference>
<evidence type="ECO:0000256" key="2">
    <source>
        <dbReference type="SAM" id="Phobius"/>
    </source>
</evidence>
<reference evidence="3 4" key="1">
    <citation type="submission" date="2017-05" db="EMBL/GenBank/DDBJ databases">
        <title>Biotechnological potential of actinobacteria isolated from South African environments.</title>
        <authorList>
            <person name="Le Roes-Hill M."/>
            <person name="Prins A."/>
            <person name="Durrell K.A."/>
        </authorList>
    </citation>
    <scope>NUCLEOTIDE SEQUENCE [LARGE SCALE GENOMIC DNA]</scope>
    <source>
        <strain evidence="3">M26</strain>
    </source>
</reference>
<comment type="caution">
    <text evidence="3">The sequence shown here is derived from an EMBL/GenBank/DDBJ whole genome shotgun (WGS) entry which is preliminary data.</text>
</comment>
<keyword evidence="4" id="KW-1185">Reference proteome</keyword>
<dbReference type="Proteomes" id="UP000194761">
    <property type="component" value="Unassembled WGS sequence"/>
</dbReference>
<organism evidence="3 4">
    <name type="scientific">Streptosporangium minutum</name>
    <dbReference type="NCBI Taxonomy" id="569862"/>
    <lineage>
        <taxon>Bacteria</taxon>
        <taxon>Bacillati</taxon>
        <taxon>Actinomycetota</taxon>
        <taxon>Actinomycetes</taxon>
        <taxon>Streptosporangiales</taxon>
        <taxon>Streptosporangiaceae</taxon>
        <taxon>Streptosporangium</taxon>
    </lineage>
</organism>
<evidence type="ECO:0000256" key="1">
    <source>
        <dbReference type="SAM" id="MobiDB-lite"/>
    </source>
</evidence>
<keyword evidence="2" id="KW-0812">Transmembrane</keyword>
<dbReference type="EMBL" id="NGFP01000050">
    <property type="protein sequence ID" value="OUC96809.1"/>
    <property type="molecule type" value="Genomic_DNA"/>
</dbReference>
<accession>A0A243RPC5</accession>
<feature type="region of interest" description="Disordered" evidence="1">
    <location>
        <begin position="145"/>
        <end position="176"/>
    </location>
</feature>
<keyword evidence="2" id="KW-1133">Transmembrane helix</keyword>
<dbReference type="AlphaFoldDB" id="A0A243RPC5"/>
<evidence type="ECO:0000313" key="3">
    <source>
        <dbReference type="EMBL" id="OUC96809.1"/>
    </source>
</evidence>
<evidence type="ECO:0000313" key="4">
    <source>
        <dbReference type="Proteomes" id="UP000194761"/>
    </source>
</evidence>
<sequence>MDEITLLGAALPDAPPPTPEAVARARARLTTHEVRRRRHPTWTLIIGASMATTAVIAAVALAATLLAPAPPSVLGTPKTGEHLLLELADRVEKLSPGTGAYWRVQGTDVSRYLVGKESKRYWIASKGNSVQWTPRKPGGLYVEGYESSGVRPDTPEDEKTWRKQGSPKRWGLSTCESSSPGCVPTVLADKPSRRQYRIMGHVTDPGMAGLTIAELDALPTDPARLRERLEVYRKGDQKRGITRSWKEFLRQAMLDLAIMPAPPGVRATLLRLYTGQPEAKTAREDNDPLGRPTVAVDLGDEGRVQLGTRAVPVKREIFLDPRTGEGMALRVVTTAAEGGFPKGTVVSYRGVEMGWTDERPRLPSGCRMKAGTTCR</sequence>
<protein>
    <recommendedName>
        <fullName evidence="5">CU044_5270 family protein</fullName>
    </recommendedName>
</protein>
<feature type="transmembrane region" description="Helical" evidence="2">
    <location>
        <begin position="42"/>
        <end position="67"/>
    </location>
</feature>